<proteinExistence type="predicted"/>
<reference evidence="4 5" key="2">
    <citation type="journal article" date="2016" name="Science">
        <title>A bacterium that degrades and assimilates poly(ethylene terephthalate).</title>
        <authorList>
            <person name="Yoshida S."/>
            <person name="Hiraga K."/>
            <person name="Takehana T."/>
            <person name="Taniguchi I."/>
            <person name="Yamaji H."/>
            <person name="Maeda Y."/>
            <person name="Toyohara K."/>
            <person name="Miyamoto K."/>
            <person name="Kimura Y."/>
            <person name="Oda K."/>
        </authorList>
    </citation>
    <scope>NUCLEOTIDE SEQUENCE [LARGE SCALE GENOMIC DNA]</scope>
    <source>
        <strain evidence="5">NBRC 110686 / TISTR 2288 / 201-F6</strain>
    </source>
</reference>
<evidence type="ECO:0000256" key="2">
    <source>
        <dbReference type="ARBA" id="ARBA00022737"/>
    </source>
</evidence>
<dbReference type="SMART" id="SM00612">
    <property type="entry name" value="Kelch"/>
    <property type="match status" value="4"/>
</dbReference>
<dbReference type="InterPro" id="IPR006652">
    <property type="entry name" value="Kelch_1"/>
</dbReference>
<dbReference type="InterPro" id="IPR015915">
    <property type="entry name" value="Kelch-typ_b-propeller"/>
</dbReference>
<dbReference type="RefSeq" id="WP_054022454.1">
    <property type="nucleotide sequence ID" value="NZ_BBYR01000081.1"/>
</dbReference>
<name>A0A0K8P7S8_PISS1</name>
<dbReference type="SUPFAM" id="SSF117281">
    <property type="entry name" value="Kelch motif"/>
    <property type="match status" value="1"/>
</dbReference>
<keyword evidence="3" id="KW-0732">Signal</keyword>
<evidence type="ECO:0000256" key="3">
    <source>
        <dbReference type="SAM" id="SignalP"/>
    </source>
</evidence>
<gene>
    <name evidence="4" type="ORF">ISF6_5147</name>
</gene>
<comment type="caution">
    <text evidence="4">The sequence shown here is derived from an EMBL/GenBank/DDBJ whole genome shotgun (WGS) entry which is preliminary data.</text>
</comment>
<accession>A0A0K8P7S8</accession>
<dbReference type="Pfam" id="PF01344">
    <property type="entry name" value="Kelch_1"/>
    <property type="match status" value="1"/>
</dbReference>
<feature type="chain" id="PRO_5005513838" evidence="3">
    <location>
        <begin position="36"/>
        <end position="452"/>
    </location>
</feature>
<reference evidence="5" key="1">
    <citation type="submission" date="2015-07" db="EMBL/GenBank/DDBJ databases">
        <title>Discovery of a poly(ethylene terephthalate assimilation.</title>
        <authorList>
            <person name="Yoshida S."/>
            <person name="Hiraga K."/>
            <person name="Takehana T."/>
            <person name="Taniguchi I."/>
            <person name="Yamaji H."/>
            <person name="Maeda Y."/>
            <person name="Toyohara K."/>
            <person name="Miyamoto K."/>
            <person name="Kimura Y."/>
            <person name="Oda K."/>
        </authorList>
    </citation>
    <scope>NUCLEOTIDE SEQUENCE [LARGE SCALE GENOMIC DNA]</scope>
    <source>
        <strain evidence="5">NBRC 110686 / TISTR 2288 / 201-F6</strain>
    </source>
</reference>
<dbReference type="OrthoDB" id="601499at2"/>
<evidence type="ECO:0000313" key="4">
    <source>
        <dbReference type="EMBL" id="GAP38594.1"/>
    </source>
</evidence>
<dbReference type="PANTHER" id="PTHR46344">
    <property type="entry name" value="OS02G0202900 PROTEIN"/>
    <property type="match status" value="1"/>
</dbReference>
<keyword evidence="2" id="KW-0677">Repeat</keyword>
<dbReference type="Gene3D" id="2.130.10.80">
    <property type="entry name" value="Galactose oxidase/kelch, beta-propeller"/>
    <property type="match status" value="3"/>
</dbReference>
<protein>
    <submittedName>
        <fullName evidence="4">Kelch motif/HYR domain protein</fullName>
    </submittedName>
</protein>
<dbReference type="Proteomes" id="UP000037660">
    <property type="component" value="Unassembled WGS sequence"/>
</dbReference>
<dbReference type="InterPro" id="IPR037293">
    <property type="entry name" value="Gal_Oxidase_central_sf"/>
</dbReference>
<dbReference type="EMBL" id="BBYR01000081">
    <property type="protein sequence ID" value="GAP38594.1"/>
    <property type="molecule type" value="Genomic_DNA"/>
</dbReference>
<dbReference type="STRING" id="1547922.ISF6_5147"/>
<feature type="signal peptide" evidence="3">
    <location>
        <begin position="1"/>
        <end position="35"/>
    </location>
</feature>
<dbReference type="Gene3D" id="2.120.10.80">
    <property type="entry name" value="Kelch-type beta propeller"/>
    <property type="match status" value="1"/>
</dbReference>
<keyword evidence="1" id="KW-0880">Kelch repeat</keyword>
<evidence type="ECO:0000313" key="5">
    <source>
        <dbReference type="Proteomes" id="UP000037660"/>
    </source>
</evidence>
<evidence type="ECO:0000256" key="1">
    <source>
        <dbReference type="ARBA" id="ARBA00022441"/>
    </source>
</evidence>
<keyword evidence="5" id="KW-1185">Reference proteome</keyword>
<dbReference type="PANTHER" id="PTHR46344:SF27">
    <property type="entry name" value="KELCH REPEAT SUPERFAMILY PROTEIN"/>
    <property type="match status" value="1"/>
</dbReference>
<dbReference type="AlphaFoldDB" id="A0A0K8P7S8"/>
<dbReference type="InterPro" id="IPR006311">
    <property type="entry name" value="TAT_signal"/>
</dbReference>
<dbReference type="PROSITE" id="PS51318">
    <property type="entry name" value="TAT"/>
    <property type="match status" value="1"/>
</dbReference>
<organism evidence="4 5">
    <name type="scientific">Piscinibacter sakaiensis</name>
    <name type="common">Ideonella sakaiensis</name>
    <dbReference type="NCBI Taxonomy" id="1547922"/>
    <lineage>
        <taxon>Bacteria</taxon>
        <taxon>Pseudomonadati</taxon>
        <taxon>Pseudomonadota</taxon>
        <taxon>Betaproteobacteria</taxon>
        <taxon>Burkholderiales</taxon>
        <taxon>Sphaerotilaceae</taxon>
        <taxon>Piscinibacter</taxon>
    </lineage>
</organism>
<sequence length="452" mass="47769">MPSPTPLRRRRLLLAGGTAALLAACGGGGSNDADAGPTIEVFSADKTSYFVGERARLQVRYRGDSARIDLFVGEVASGVEVVTEALGARTRLRLVVSRRGWPDATRDLVLQVDFRDRWTAAATLVSSQHAAVTTMEGELLVTGGSRGLGIASDAVDRWDPASGSFRRIATLATGRLGHSAIAIGGSQVLVLGGQTASPAPPFAELVDASTGRVEPAGTMVRPRTRHTALRLGDGRVLAIGGIGRNSLELWEPATRQWRAVAMTLAHERQFPTATELPDGRVLIAGGLDSAGGPYVFAELFDPRTEVITPLPQAFAPRQFHAAHRCSDGTVLILGGEEVGPVGLRPTAEVLRYDPVALRFGTERPLSQPRTLAATVRLPQDEVLLVGGEVARAEGLASPGVERWSREAGGRAVASLPVGRTWHSASRLLDGRILVVGGEQADGSYVPSALLYE</sequence>